<name>A0A1D9P3Y5_9FIRM</name>
<dbReference type="Pfam" id="PF22725">
    <property type="entry name" value="GFO_IDH_MocA_C3"/>
    <property type="match status" value="1"/>
</dbReference>
<comment type="similarity">
    <text evidence="1">Belongs to the Gfo/Idh/MocA family.</text>
</comment>
<keyword evidence="5" id="KW-0808">Transferase</keyword>
<dbReference type="SUPFAM" id="SSF55347">
    <property type="entry name" value="Glyceraldehyde-3-phosphate dehydrogenase-like, C-terminal domain"/>
    <property type="match status" value="1"/>
</dbReference>
<sequence length="329" mass="36683">MRLGIIGTGRIAKRTVKELSFVDGIDVTAVLNPNLDHAEKFIEDNGMNAKAFSDIAEFADAIDAVYVAAPHGSHASYVRQMLGFGKHVICEKPMCFSKDEAKELFDMAFDKKLVLMEAVKTEFAPGFKKICEVLESGVIGEVVDVEVAFTRLSEPHGREFDDTEFGGSFTEFGTYCLLPVMRFLGTDYSDVRFMSIPAESGVDGYSKVVFAYEDKSKGTGRDDGISVIRKIGTAKTGLTAKSEGQLLISGTKGYVLVPSPWWLTKYFEVRYEDPTKIDKYECEFLGDGLRYEFTEFERRVSCGEVANSQRDEAVARARVFEKFLSGREH</sequence>
<proteinExistence type="inferred from homology"/>
<gene>
    <name evidence="5" type="ORF">bhn_I2293</name>
</gene>
<reference evidence="6" key="1">
    <citation type="submission" date="2016-10" db="EMBL/GenBank/DDBJ databases">
        <title>The complete genome sequence of the rumen bacterium Butyrivibrio hungatei MB2003.</title>
        <authorList>
            <person name="Palevich N."/>
            <person name="Kelly W.J."/>
            <person name="Leahy S.C."/>
            <person name="Altermann E."/>
            <person name="Rakonjac J."/>
            <person name="Attwood G.T."/>
        </authorList>
    </citation>
    <scope>NUCLEOTIDE SEQUENCE [LARGE SCALE GENOMIC DNA]</scope>
    <source>
        <strain evidence="6">MB2003</strain>
    </source>
</reference>
<evidence type="ECO:0000259" key="3">
    <source>
        <dbReference type="Pfam" id="PF01408"/>
    </source>
</evidence>
<dbReference type="KEGG" id="bhu:bhn_I2293"/>
<dbReference type="InterPro" id="IPR000683">
    <property type="entry name" value="Gfo/Idh/MocA-like_OxRdtase_N"/>
</dbReference>
<evidence type="ECO:0000313" key="5">
    <source>
        <dbReference type="EMBL" id="AOZ97326.1"/>
    </source>
</evidence>
<dbReference type="RefSeq" id="WP_071176938.1">
    <property type="nucleotide sequence ID" value="NZ_CP017831.1"/>
</dbReference>
<keyword evidence="2" id="KW-0560">Oxidoreductase</keyword>
<dbReference type="Pfam" id="PF01408">
    <property type="entry name" value="GFO_IDH_MocA"/>
    <property type="match status" value="1"/>
</dbReference>
<dbReference type="GO" id="GO:0016779">
    <property type="term" value="F:nucleotidyltransferase activity"/>
    <property type="evidence" value="ECO:0007669"/>
    <property type="project" value="UniProtKB-KW"/>
</dbReference>
<dbReference type="SUPFAM" id="SSF51735">
    <property type="entry name" value="NAD(P)-binding Rossmann-fold domains"/>
    <property type="match status" value="1"/>
</dbReference>
<dbReference type="InterPro" id="IPR036291">
    <property type="entry name" value="NAD(P)-bd_dom_sf"/>
</dbReference>
<evidence type="ECO:0000313" key="6">
    <source>
        <dbReference type="Proteomes" id="UP000179284"/>
    </source>
</evidence>
<dbReference type="PANTHER" id="PTHR22604">
    <property type="entry name" value="OXIDOREDUCTASES"/>
    <property type="match status" value="1"/>
</dbReference>
<dbReference type="GO" id="GO:0016491">
    <property type="term" value="F:oxidoreductase activity"/>
    <property type="evidence" value="ECO:0007669"/>
    <property type="project" value="UniProtKB-KW"/>
</dbReference>
<evidence type="ECO:0000256" key="1">
    <source>
        <dbReference type="ARBA" id="ARBA00010928"/>
    </source>
</evidence>
<feature type="domain" description="GFO/IDH/MocA-like oxidoreductase" evidence="4">
    <location>
        <begin position="127"/>
        <end position="253"/>
    </location>
</feature>
<dbReference type="OrthoDB" id="9802794at2"/>
<organism evidence="5 6">
    <name type="scientific">Butyrivibrio hungatei</name>
    <dbReference type="NCBI Taxonomy" id="185008"/>
    <lineage>
        <taxon>Bacteria</taxon>
        <taxon>Bacillati</taxon>
        <taxon>Bacillota</taxon>
        <taxon>Clostridia</taxon>
        <taxon>Lachnospirales</taxon>
        <taxon>Lachnospiraceae</taxon>
        <taxon>Butyrivibrio</taxon>
    </lineage>
</organism>
<evidence type="ECO:0000259" key="4">
    <source>
        <dbReference type="Pfam" id="PF22725"/>
    </source>
</evidence>
<dbReference type="PANTHER" id="PTHR22604:SF105">
    <property type="entry name" value="TRANS-1,2-DIHYDROBENZENE-1,2-DIOL DEHYDROGENASE"/>
    <property type="match status" value="1"/>
</dbReference>
<evidence type="ECO:0000256" key="2">
    <source>
        <dbReference type="ARBA" id="ARBA00023002"/>
    </source>
</evidence>
<accession>A0A1D9P3Y5</accession>
<keyword evidence="5" id="KW-0548">Nucleotidyltransferase</keyword>
<dbReference type="InterPro" id="IPR050984">
    <property type="entry name" value="Gfo/Idh/MocA_domain"/>
</dbReference>
<feature type="domain" description="Gfo/Idh/MocA-like oxidoreductase N-terminal" evidence="3">
    <location>
        <begin position="2"/>
        <end position="117"/>
    </location>
</feature>
<keyword evidence="6" id="KW-1185">Reference proteome</keyword>
<dbReference type="InterPro" id="IPR055170">
    <property type="entry name" value="GFO_IDH_MocA-like_dom"/>
</dbReference>
<dbReference type="Gene3D" id="3.40.50.720">
    <property type="entry name" value="NAD(P)-binding Rossmann-like Domain"/>
    <property type="match status" value="1"/>
</dbReference>
<dbReference type="Gene3D" id="3.30.360.10">
    <property type="entry name" value="Dihydrodipicolinate Reductase, domain 2"/>
    <property type="match status" value="1"/>
</dbReference>
<dbReference type="GO" id="GO:0000166">
    <property type="term" value="F:nucleotide binding"/>
    <property type="evidence" value="ECO:0007669"/>
    <property type="project" value="InterPro"/>
</dbReference>
<protein>
    <submittedName>
        <fullName evidence="5">Glycerol-3-phosphate cytidylyltransferase</fullName>
    </submittedName>
</protein>
<dbReference type="AlphaFoldDB" id="A0A1D9P3Y5"/>
<dbReference type="Proteomes" id="UP000179284">
    <property type="component" value="Chromosome I"/>
</dbReference>
<dbReference type="EMBL" id="CP017831">
    <property type="protein sequence ID" value="AOZ97326.1"/>
    <property type="molecule type" value="Genomic_DNA"/>
</dbReference>